<dbReference type="PANTHER" id="PTHR24220:SF86">
    <property type="entry name" value="ABC TRANSPORTER ABCH.1"/>
    <property type="match status" value="1"/>
</dbReference>
<dbReference type="Gene3D" id="3.40.50.300">
    <property type="entry name" value="P-loop containing nucleotide triphosphate hydrolases"/>
    <property type="match status" value="1"/>
</dbReference>
<dbReference type="CDD" id="cd03255">
    <property type="entry name" value="ABC_MJ0796_LolCDE_FtsE"/>
    <property type="match status" value="1"/>
</dbReference>
<dbReference type="SUPFAM" id="SSF52540">
    <property type="entry name" value="P-loop containing nucleoside triphosphate hydrolases"/>
    <property type="match status" value="1"/>
</dbReference>
<keyword evidence="6" id="KW-1185">Reference proteome</keyword>
<dbReference type="PANTHER" id="PTHR24220">
    <property type="entry name" value="IMPORT ATP-BINDING PROTEIN"/>
    <property type="match status" value="1"/>
</dbReference>
<keyword evidence="2" id="KW-0547">Nucleotide-binding</keyword>
<organism evidence="5 6">
    <name type="scientific">Luteimicrobium xylanilyticum</name>
    <dbReference type="NCBI Taxonomy" id="1133546"/>
    <lineage>
        <taxon>Bacteria</taxon>
        <taxon>Bacillati</taxon>
        <taxon>Actinomycetota</taxon>
        <taxon>Actinomycetes</taxon>
        <taxon>Micrococcales</taxon>
        <taxon>Luteimicrobium</taxon>
    </lineage>
</organism>
<evidence type="ECO:0000313" key="6">
    <source>
        <dbReference type="Proteomes" id="UP000326702"/>
    </source>
</evidence>
<dbReference type="Proteomes" id="UP000326702">
    <property type="component" value="Chromosome"/>
</dbReference>
<dbReference type="InterPro" id="IPR017911">
    <property type="entry name" value="MacB-like_ATP-bd"/>
</dbReference>
<dbReference type="SMART" id="SM00382">
    <property type="entry name" value="AAA"/>
    <property type="match status" value="1"/>
</dbReference>
<dbReference type="InterPro" id="IPR003439">
    <property type="entry name" value="ABC_transporter-like_ATP-bd"/>
</dbReference>
<reference evidence="5 6" key="1">
    <citation type="submission" date="2019-10" db="EMBL/GenBank/DDBJ databases">
        <title>Genome sequence of Luteimicrobium xylanilyticum HY-24.</title>
        <authorList>
            <person name="Kim D.Y."/>
            <person name="Park H.-Y."/>
        </authorList>
    </citation>
    <scope>NUCLEOTIDE SEQUENCE [LARGE SCALE GENOMIC DNA]</scope>
    <source>
        <strain evidence="5 6">HY-24</strain>
    </source>
</reference>
<evidence type="ECO:0000256" key="1">
    <source>
        <dbReference type="ARBA" id="ARBA00022448"/>
    </source>
</evidence>
<dbReference type="RefSeq" id="WP_036951407.1">
    <property type="nucleotide sequence ID" value="NZ_BAABIH010000018.1"/>
</dbReference>
<evidence type="ECO:0000256" key="3">
    <source>
        <dbReference type="ARBA" id="ARBA00022840"/>
    </source>
</evidence>
<evidence type="ECO:0000256" key="2">
    <source>
        <dbReference type="ARBA" id="ARBA00022741"/>
    </source>
</evidence>
<accession>A0A5P9Q938</accession>
<feature type="domain" description="ABC transporter" evidence="4">
    <location>
        <begin position="6"/>
        <end position="230"/>
    </location>
</feature>
<dbReference type="Pfam" id="PF00005">
    <property type="entry name" value="ABC_tran"/>
    <property type="match status" value="1"/>
</dbReference>
<keyword evidence="3 5" id="KW-0067">ATP-binding</keyword>
<dbReference type="PROSITE" id="PS50893">
    <property type="entry name" value="ABC_TRANSPORTER_2"/>
    <property type="match status" value="1"/>
</dbReference>
<dbReference type="KEGG" id="lxl:KDY119_01443"/>
<gene>
    <name evidence="5" type="ORF">KDY119_01443</name>
</gene>
<dbReference type="GO" id="GO:0022857">
    <property type="term" value="F:transmembrane transporter activity"/>
    <property type="evidence" value="ECO:0007669"/>
    <property type="project" value="TreeGrafter"/>
</dbReference>
<dbReference type="PROSITE" id="PS00211">
    <property type="entry name" value="ABC_TRANSPORTER_1"/>
    <property type="match status" value="1"/>
</dbReference>
<keyword evidence="1" id="KW-0813">Transport</keyword>
<dbReference type="InterPro" id="IPR003593">
    <property type="entry name" value="AAA+_ATPase"/>
</dbReference>
<dbReference type="InterPro" id="IPR015854">
    <property type="entry name" value="ABC_transpr_LolD-like"/>
</dbReference>
<dbReference type="EMBL" id="CP045529">
    <property type="protein sequence ID" value="QFU97937.1"/>
    <property type="molecule type" value="Genomic_DNA"/>
</dbReference>
<dbReference type="InterPro" id="IPR027417">
    <property type="entry name" value="P-loop_NTPase"/>
</dbReference>
<dbReference type="AlphaFoldDB" id="A0A5P9Q938"/>
<dbReference type="GO" id="GO:0016887">
    <property type="term" value="F:ATP hydrolysis activity"/>
    <property type="evidence" value="ECO:0007669"/>
    <property type="project" value="InterPro"/>
</dbReference>
<dbReference type="OrthoDB" id="9778572at2"/>
<name>A0A5P9Q938_9MICO</name>
<dbReference type="GO" id="GO:0005524">
    <property type="term" value="F:ATP binding"/>
    <property type="evidence" value="ECO:0007669"/>
    <property type="project" value="UniProtKB-KW"/>
</dbReference>
<evidence type="ECO:0000259" key="4">
    <source>
        <dbReference type="PROSITE" id="PS50893"/>
    </source>
</evidence>
<protein>
    <submittedName>
        <fullName evidence="5">D-allose import ATP-binding protein AlsA</fullName>
    </submittedName>
</protein>
<dbReference type="InterPro" id="IPR017871">
    <property type="entry name" value="ABC_transporter-like_CS"/>
</dbReference>
<dbReference type="GO" id="GO:0005886">
    <property type="term" value="C:plasma membrane"/>
    <property type="evidence" value="ECO:0007669"/>
    <property type="project" value="TreeGrafter"/>
</dbReference>
<sequence length="231" mass="23812">MTAPVLRAAAVTRTYAPAGDVPPVHALRGVDLEVRAGERVAIVGRSGAGKSTLLNILGLLDEPSSGSYALAGHETADVTHAGRDALRADVLGFVFQDSHVLGHRTVAENVELKLAVARVPRADRAALVTDVLARVGLTHRAGALGRLLSGGEKQRLAIARAIVTQPPVLLADEPTGNLDGANADTVLGLFDEQAARGTAVVVITHDPRLAAWADRALVLDAGHLASAVAVA</sequence>
<evidence type="ECO:0000313" key="5">
    <source>
        <dbReference type="EMBL" id="QFU97937.1"/>
    </source>
</evidence>
<proteinExistence type="predicted"/>